<keyword evidence="1" id="KW-0812">Transmembrane</keyword>
<feature type="domain" description="Glycosyl transferase family 1" evidence="2">
    <location>
        <begin position="207"/>
        <end position="369"/>
    </location>
</feature>
<proteinExistence type="predicted"/>
<organism evidence="3 4">
    <name type="scientific">Fusobacterium hwasookii ChDC F206</name>
    <dbReference type="NCBI Taxonomy" id="1307443"/>
    <lineage>
        <taxon>Bacteria</taxon>
        <taxon>Fusobacteriati</taxon>
        <taxon>Fusobacteriota</taxon>
        <taxon>Fusobacteriia</taxon>
        <taxon>Fusobacteriales</taxon>
        <taxon>Fusobacteriaceae</taxon>
        <taxon>Fusobacterium</taxon>
    </lineage>
</organism>
<dbReference type="Proteomes" id="UP000068516">
    <property type="component" value="Chromosome"/>
</dbReference>
<feature type="transmembrane region" description="Helical" evidence="1">
    <location>
        <begin position="66"/>
        <end position="85"/>
    </location>
</feature>
<sequence>MKILYISTVFPKEEENSTIYTDLVEELIKKGDQVTVVTIEKNLKPFQYKTSKERGATVFRCGCFPIYNVNFLLKGIGIVFLSFFLERIIRKINIKNFDLLLYEVPPITLEKIIRKIKKHYQIKTFLMLKDIFPQNAVDIGLMKKNSFIFKYFKRKEESLYDVSDYIGCMSKENVNYILKHNPKISKEKVGYFPNTKKDNGNKDIDFELKKEKLQFVYGGNMGLPQGVLNIAPAISSFKNEKDIEFIFIGRGTERDKISEYFKEQKNVKVLENLPREEYEKLLSNCDAGFIFLDSRFTIPNYPSRTLAYLEKGIPIIAATDKNTDIKDLILDNEVGLWSCSDDINSLIENIRIMKENKEKRQEFSKNARELFLKEFQVEKSVELLHKYINQ</sequence>
<dbReference type="Pfam" id="PF00534">
    <property type="entry name" value="Glycos_transf_1"/>
    <property type="match status" value="1"/>
</dbReference>
<dbReference type="RefSeq" id="WP_029492398.1">
    <property type="nucleotide sequence ID" value="NZ_ATKH01000080.1"/>
</dbReference>
<dbReference type="GO" id="GO:0016757">
    <property type="term" value="F:glycosyltransferase activity"/>
    <property type="evidence" value="ECO:0007669"/>
    <property type="project" value="InterPro"/>
</dbReference>
<dbReference type="PANTHER" id="PTHR12526:SF609">
    <property type="entry name" value="LIPOPOLYSACCHARIDE BIOSYNTHESIS PROTEIN"/>
    <property type="match status" value="1"/>
</dbReference>
<evidence type="ECO:0000313" key="3">
    <source>
        <dbReference type="EMBL" id="ALQ34849.1"/>
    </source>
</evidence>
<protein>
    <submittedName>
        <fullName evidence="3">Glycosyltransferase WbuB</fullName>
    </submittedName>
</protein>
<evidence type="ECO:0000313" key="4">
    <source>
        <dbReference type="Proteomes" id="UP000068516"/>
    </source>
</evidence>
<dbReference type="Gene3D" id="3.40.50.2000">
    <property type="entry name" value="Glycogen Phosphorylase B"/>
    <property type="match status" value="2"/>
</dbReference>
<accession>A0AAC9A0V9</accession>
<gene>
    <name evidence="3" type="ORF">RN92_02590</name>
</gene>
<dbReference type="GeneID" id="60658475"/>
<dbReference type="SUPFAM" id="SSF53756">
    <property type="entry name" value="UDP-Glycosyltransferase/glycogen phosphorylase"/>
    <property type="match status" value="1"/>
</dbReference>
<keyword evidence="1" id="KW-1133">Transmembrane helix</keyword>
<dbReference type="EMBL" id="CP013336">
    <property type="protein sequence ID" value="ALQ34849.1"/>
    <property type="molecule type" value="Genomic_DNA"/>
</dbReference>
<dbReference type="AlphaFoldDB" id="A0AAC9A0V9"/>
<dbReference type="PANTHER" id="PTHR12526">
    <property type="entry name" value="GLYCOSYLTRANSFERASE"/>
    <property type="match status" value="1"/>
</dbReference>
<evidence type="ECO:0000256" key="1">
    <source>
        <dbReference type="SAM" id="Phobius"/>
    </source>
</evidence>
<keyword evidence="1" id="KW-0472">Membrane</keyword>
<dbReference type="InterPro" id="IPR001296">
    <property type="entry name" value="Glyco_trans_1"/>
</dbReference>
<evidence type="ECO:0000259" key="2">
    <source>
        <dbReference type="Pfam" id="PF00534"/>
    </source>
</evidence>
<name>A0AAC9A0V9_9FUSO</name>
<reference evidence="3 4" key="1">
    <citation type="submission" date="2015-11" db="EMBL/GenBank/DDBJ databases">
        <authorList>
            <person name="Kook J.-K."/>
            <person name="Park S.-N."/>
            <person name="Lim Y.K."/>
            <person name="Jo E."/>
        </authorList>
    </citation>
    <scope>NUCLEOTIDE SEQUENCE [LARGE SCALE GENOMIC DNA]</scope>
    <source>
        <strain evidence="3 4">ChDC F206</strain>
    </source>
</reference>
<dbReference type="CDD" id="cd03794">
    <property type="entry name" value="GT4_WbuB-like"/>
    <property type="match status" value="1"/>
</dbReference>